<dbReference type="EMBL" id="JBHUEA010000002">
    <property type="protein sequence ID" value="MFD1720190.1"/>
    <property type="molecule type" value="Genomic_DNA"/>
</dbReference>
<accession>A0ABW4LBV8</accession>
<evidence type="ECO:0000313" key="3">
    <source>
        <dbReference type="Proteomes" id="UP001597347"/>
    </source>
</evidence>
<sequence length="50" mass="5312">MVPTQDFLLHASLIESAFPSLDYLPAGVVAVVVAAFAVALVLSVRRRDAD</sequence>
<reference evidence="3" key="1">
    <citation type="journal article" date="2019" name="Int. J. Syst. Evol. Microbiol.">
        <title>The Global Catalogue of Microorganisms (GCM) 10K type strain sequencing project: providing services to taxonomists for standard genome sequencing and annotation.</title>
        <authorList>
            <consortium name="The Broad Institute Genomics Platform"/>
            <consortium name="The Broad Institute Genome Sequencing Center for Infectious Disease"/>
            <person name="Wu L."/>
            <person name="Ma J."/>
        </authorList>
    </citation>
    <scope>NUCLEOTIDE SEQUENCE [LARGE SCALE GENOMIC DNA]</scope>
    <source>
        <strain evidence="3">CGMCC 1.12471</strain>
    </source>
</reference>
<keyword evidence="1" id="KW-0472">Membrane</keyword>
<evidence type="ECO:0000256" key="1">
    <source>
        <dbReference type="SAM" id="Phobius"/>
    </source>
</evidence>
<dbReference type="RefSeq" id="WP_377931398.1">
    <property type="nucleotide sequence ID" value="NZ_JBHUEA010000002.1"/>
</dbReference>
<name>A0ABW4LBV8_9MICO</name>
<gene>
    <name evidence="2" type="ORF">ACFSBI_01390</name>
</gene>
<keyword evidence="1" id="KW-1133">Transmembrane helix</keyword>
<evidence type="ECO:0000313" key="2">
    <source>
        <dbReference type="EMBL" id="MFD1720190.1"/>
    </source>
</evidence>
<keyword evidence="1" id="KW-0812">Transmembrane</keyword>
<protein>
    <submittedName>
        <fullName evidence="2">Uncharacterized protein</fullName>
    </submittedName>
</protein>
<dbReference type="Proteomes" id="UP001597347">
    <property type="component" value="Unassembled WGS sequence"/>
</dbReference>
<keyword evidence="3" id="KW-1185">Reference proteome</keyword>
<feature type="transmembrane region" description="Helical" evidence="1">
    <location>
        <begin position="23"/>
        <end position="44"/>
    </location>
</feature>
<proteinExistence type="predicted"/>
<comment type="caution">
    <text evidence="2">The sequence shown here is derived from an EMBL/GenBank/DDBJ whole genome shotgun (WGS) entry which is preliminary data.</text>
</comment>
<organism evidence="2 3">
    <name type="scientific">Amnibacterium endophyticum</name>
    <dbReference type="NCBI Taxonomy" id="2109337"/>
    <lineage>
        <taxon>Bacteria</taxon>
        <taxon>Bacillati</taxon>
        <taxon>Actinomycetota</taxon>
        <taxon>Actinomycetes</taxon>
        <taxon>Micrococcales</taxon>
        <taxon>Microbacteriaceae</taxon>
        <taxon>Amnibacterium</taxon>
    </lineage>
</organism>